<reference evidence="1" key="2">
    <citation type="submission" date="2023-01" db="EMBL/GenBank/DDBJ databases">
        <authorList>
            <person name="Sun Q."/>
            <person name="Evtushenko L."/>
        </authorList>
    </citation>
    <scope>NUCLEOTIDE SEQUENCE</scope>
    <source>
        <strain evidence="1">VKM B-2789</strain>
    </source>
</reference>
<evidence type="ECO:0000313" key="1">
    <source>
        <dbReference type="EMBL" id="GLK86719.1"/>
    </source>
</evidence>
<dbReference type="EMBL" id="BSFM01000021">
    <property type="protein sequence ID" value="GLK86719.1"/>
    <property type="molecule type" value="Genomic_DNA"/>
</dbReference>
<accession>A0A9W6K3C4</accession>
<gene>
    <name evidence="1" type="ORF">GCM10017653_47890</name>
</gene>
<dbReference type="Proteomes" id="UP001143330">
    <property type="component" value="Unassembled WGS sequence"/>
</dbReference>
<sequence>MLDSTDRTNIPLSRHAYVRFVSFGAPNQTRAFTTRLTTLDQLPTEYNYIAESRSFVILGIWVDGIGRLNGYSAETFVRTVARRVTAAGIVPMRATM</sequence>
<protein>
    <submittedName>
        <fullName evidence="1">Uncharacterized protein</fullName>
    </submittedName>
</protein>
<organism evidence="1 2">
    <name type="scientific">Ancylobacter defluvii</name>
    <dbReference type="NCBI Taxonomy" id="1282440"/>
    <lineage>
        <taxon>Bacteria</taxon>
        <taxon>Pseudomonadati</taxon>
        <taxon>Pseudomonadota</taxon>
        <taxon>Alphaproteobacteria</taxon>
        <taxon>Hyphomicrobiales</taxon>
        <taxon>Xanthobacteraceae</taxon>
        <taxon>Ancylobacter</taxon>
    </lineage>
</organism>
<keyword evidence="2" id="KW-1185">Reference proteome</keyword>
<proteinExistence type="predicted"/>
<evidence type="ECO:0000313" key="2">
    <source>
        <dbReference type="Proteomes" id="UP001143330"/>
    </source>
</evidence>
<name>A0A9W6K3C4_9HYPH</name>
<comment type="caution">
    <text evidence="1">The sequence shown here is derived from an EMBL/GenBank/DDBJ whole genome shotgun (WGS) entry which is preliminary data.</text>
</comment>
<reference evidence="1" key="1">
    <citation type="journal article" date="2014" name="Int. J. Syst. Evol. Microbiol.">
        <title>Complete genome sequence of Corynebacterium casei LMG S-19264T (=DSM 44701T), isolated from a smear-ripened cheese.</title>
        <authorList>
            <consortium name="US DOE Joint Genome Institute (JGI-PGF)"/>
            <person name="Walter F."/>
            <person name="Albersmeier A."/>
            <person name="Kalinowski J."/>
            <person name="Ruckert C."/>
        </authorList>
    </citation>
    <scope>NUCLEOTIDE SEQUENCE</scope>
    <source>
        <strain evidence="1">VKM B-2789</strain>
    </source>
</reference>
<dbReference type="AlphaFoldDB" id="A0A9W6K3C4"/>